<dbReference type="InterPro" id="IPR055270">
    <property type="entry name" value="Glyco_tran_10_C"/>
</dbReference>
<feature type="domain" description="Fucosyltransferase C-terminal" evidence="1">
    <location>
        <begin position="147"/>
        <end position="209"/>
    </location>
</feature>
<dbReference type="Gene3D" id="3.40.50.11660">
    <property type="entry name" value="Glycosyl transferase family 10, C-terminal domain"/>
    <property type="match status" value="1"/>
</dbReference>
<comment type="caution">
    <text evidence="2">The sequence shown here is derived from an EMBL/GenBank/DDBJ whole genome shotgun (WGS) entry which is preliminary data.</text>
</comment>
<evidence type="ECO:0000313" key="3">
    <source>
        <dbReference type="Proteomes" id="UP000265916"/>
    </source>
</evidence>
<dbReference type="AlphaFoldDB" id="A0A3A1YN67"/>
<dbReference type="Pfam" id="PF00852">
    <property type="entry name" value="Glyco_transf_10"/>
    <property type="match status" value="1"/>
</dbReference>
<dbReference type="EMBL" id="NRJG01000028">
    <property type="protein sequence ID" value="RIY39723.1"/>
    <property type="molecule type" value="Genomic_DNA"/>
</dbReference>
<sequence length="351" mass="40746">MPTITHTQENVYNMSWCFAAADHYADFCDIAAGPYEPERVSTLFNNYVHIPNFFRSADAGFLMDYGLPTYQQLVEWVDKINNLESRKFDIDKRNVLAACIASHDIIGLLHGVRSQICDIFEEIFIQITDYPMLYAGKWRKNTTILQEEFNDKKLDFLQRVIFNICPENSNTPGYVTEKLLEAFAAGCIPIYWGGIETELDYINPKAFIYYNPRDREGFKVTIARLWNNEQAGIKAILKEKPFLPGAAARIFLRYVYPFAKRFAQCMDDINLYQYLVDPVDTTLEIEAEKARAALAELGLEETKYLALEQEENKPPFFTPSLDEIIPEEDKKQRIIQAIYKYREHAYPLNKK</sequence>
<evidence type="ECO:0000259" key="1">
    <source>
        <dbReference type="Pfam" id="PF00852"/>
    </source>
</evidence>
<dbReference type="OrthoDB" id="5669520at2"/>
<protein>
    <recommendedName>
        <fullName evidence="1">Fucosyltransferase C-terminal domain-containing protein</fullName>
    </recommendedName>
</protein>
<dbReference type="Proteomes" id="UP000265916">
    <property type="component" value="Unassembled WGS sequence"/>
</dbReference>
<accession>A0A3A1YN67</accession>
<dbReference type="SUPFAM" id="SSF53756">
    <property type="entry name" value="UDP-Glycosyltransferase/glycogen phosphorylase"/>
    <property type="match status" value="1"/>
</dbReference>
<name>A0A3A1YN67_9GAMM</name>
<gene>
    <name evidence="2" type="ORF">CKF58_01780</name>
</gene>
<evidence type="ECO:0000313" key="2">
    <source>
        <dbReference type="EMBL" id="RIY39723.1"/>
    </source>
</evidence>
<organism evidence="2 3">
    <name type="scientific">Psittacicella hinzii</name>
    <dbReference type="NCBI Taxonomy" id="2028575"/>
    <lineage>
        <taxon>Bacteria</taxon>
        <taxon>Pseudomonadati</taxon>
        <taxon>Pseudomonadota</taxon>
        <taxon>Gammaproteobacteria</taxon>
        <taxon>Pasteurellales</taxon>
        <taxon>Psittacicellaceae</taxon>
        <taxon>Psittacicella</taxon>
    </lineage>
</organism>
<proteinExistence type="predicted"/>
<keyword evidence="3" id="KW-1185">Reference proteome</keyword>
<reference evidence="2 3" key="1">
    <citation type="submission" date="2017-08" db="EMBL/GenBank/DDBJ databases">
        <title>Reclassification of Bisgaard taxon 37 and 44.</title>
        <authorList>
            <person name="Christensen H."/>
        </authorList>
    </citation>
    <scope>NUCLEOTIDE SEQUENCE [LARGE SCALE GENOMIC DNA]</scope>
    <source>
        <strain evidence="2 3">111</strain>
    </source>
</reference>
<dbReference type="InterPro" id="IPR038577">
    <property type="entry name" value="GT10-like_C_sf"/>
</dbReference>